<reference evidence="6" key="1">
    <citation type="submission" date="2017-08" db="EMBL/GenBank/DDBJ databases">
        <title>USMARCv1.0.</title>
        <authorList>
            <person name="Hannum G.I."/>
            <person name="Koren S."/>
            <person name="Schroeder S.G."/>
            <person name="Chin S.C."/>
            <person name="Nonneman D.J."/>
            <person name="Becker S.A."/>
            <person name="Rosen B.D."/>
            <person name="Bickhart D.M."/>
            <person name="Putnam N.H."/>
            <person name="Green R.E."/>
            <person name="Tuggle C.K."/>
            <person name="Liu H."/>
            <person name="Rohrer G.A."/>
            <person name="Warr A."/>
            <person name="Hall R."/>
            <person name="Kim K."/>
            <person name="Hume D.A."/>
            <person name="Talbot R."/>
            <person name="Chow W."/>
            <person name="Howe K."/>
            <person name="Schwartz A.S."/>
            <person name="Watson M."/>
            <person name="Archibald A.L."/>
            <person name="Phillippy A.M."/>
            <person name="Smith T.P.L."/>
        </authorList>
    </citation>
    <scope>NUCLEOTIDE SEQUENCE [LARGE SCALE GENOMIC DNA]</scope>
</reference>
<dbReference type="InterPro" id="IPR036179">
    <property type="entry name" value="Ig-like_dom_sf"/>
</dbReference>
<evidence type="ECO:0000259" key="4">
    <source>
        <dbReference type="PROSITE" id="PS50835"/>
    </source>
</evidence>
<dbReference type="PROSITE" id="PS50835">
    <property type="entry name" value="IG_LIKE"/>
    <property type="match status" value="1"/>
</dbReference>
<dbReference type="SUPFAM" id="SSF48726">
    <property type="entry name" value="Immunoglobulin"/>
    <property type="match status" value="1"/>
</dbReference>
<dbReference type="InterPro" id="IPR007110">
    <property type="entry name" value="Ig-like_dom"/>
</dbReference>
<dbReference type="PANTHER" id="PTHR23268">
    <property type="entry name" value="T-CELL RECEPTOR BETA CHAIN"/>
    <property type="match status" value="1"/>
</dbReference>
<evidence type="ECO:0000256" key="2">
    <source>
        <dbReference type="ARBA" id="ARBA00022859"/>
    </source>
</evidence>
<sequence length="214" mass="22783">MGGEQKIGGQGRTFLQRGVVPGQQLKMLVLLLLLGPTGYGFGALVSQHPSRAICKSGASVTIQCRTVDLQAITMFWYHQFPEQGPLLIATSNMGSNATYEKGYNSAKFLISHPDQTFSSLVVRSVHPADSSLYLCAASDTALSRDQRPKQEPLQQPLSPTPPTAGKSPLEGVEGGKTTAFLTVRCVCACACAGTCVCVCVSVCLCGERMRGKKI</sequence>
<accession>A0A4X1SEY0</accession>
<dbReference type="InterPro" id="IPR050413">
    <property type="entry name" value="TCR_beta_variable"/>
</dbReference>
<dbReference type="KEGG" id="ssc:100622670"/>
<dbReference type="InterPro" id="IPR013783">
    <property type="entry name" value="Ig-like_fold"/>
</dbReference>
<feature type="region of interest" description="Disordered" evidence="3">
    <location>
        <begin position="144"/>
        <end position="171"/>
    </location>
</feature>
<evidence type="ECO:0000313" key="5">
    <source>
        <dbReference type="Ensembl" id="ENSSSCP00070000756.1"/>
    </source>
</evidence>
<dbReference type="Ensembl" id="ENSSSCT00070000861.1">
    <property type="protein sequence ID" value="ENSSSCP00070000756.1"/>
    <property type="gene ID" value="ENSSSCG00070000463.1"/>
</dbReference>
<dbReference type="OrthoDB" id="9809161at2759"/>
<keyword evidence="2" id="KW-0391">Immunity</keyword>
<dbReference type="RefSeq" id="XP_020934561.1">
    <property type="nucleotide sequence ID" value="XM_021078902.1"/>
</dbReference>
<organism evidence="5 6">
    <name type="scientific">Sus scrofa</name>
    <name type="common">Pig</name>
    <dbReference type="NCBI Taxonomy" id="9823"/>
    <lineage>
        <taxon>Eukaryota</taxon>
        <taxon>Metazoa</taxon>
        <taxon>Chordata</taxon>
        <taxon>Craniata</taxon>
        <taxon>Vertebrata</taxon>
        <taxon>Euteleostomi</taxon>
        <taxon>Mammalia</taxon>
        <taxon>Eutheria</taxon>
        <taxon>Laurasiatheria</taxon>
        <taxon>Artiodactyla</taxon>
        <taxon>Suina</taxon>
        <taxon>Suidae</taxon>
        <taxon>Sus</taxon>
    </lineage>
</organism>
<evidence type="ECO:0000313" key="6">
    <source>
        <dbReference type="Proteomes" id="UP000314985"/>
    </source>
</evidence>
<dbReference type="GeneID" id="100622670"/>
<dbReference type="AlphaFoldDB" id="A0A4X1SEY0"/>
<name>A0A4X1SEY0_PIG</name>
<proteinExistence type="predicted"/>
<gene>
    <name evidence="5" type="primary">LOC100622670</name>
</gene>
<keyword evidence="1" id="KW-0732">Signal</keyword>
<protein>
    <submittedName>
        <fullName evidence="5">Uncharacterized LOC100622670</fullName>
    </submittedName>
</protein>
<dbReference type="Pfam" id="PF07686">
    <property type="entry name" value="V-set"/>
    <property type="match status" value="1"/>
</dbReference>
<feature type="domain" description="Ig-like" evidence="4">
    <location>
        <begin position="36"/>
        <end position="154"/>
    </location>
</feature>
<dbReference type="PANTHER" id="PTHR23268:SF11">
    <property type="entry name" value="T CELL RECEPTOR BETA VARIABLE 20-1"/>
    <property type="match status" value="1"/>
</dbReference>
<dbReference type="GO" id="GO:0002376">
    <property type="term" value="P:immune system process"/>
    <property type="evidence" value="ECO:0007669"/>
    <property type="project" value="UniProtKB-KW"/>
</dbReference>
<dbReference type="Gene3D" id="2.60.40.10">
    <property type="entry name" value="Immunoglobulins"/>
    <property type="match status" value="1"/>
</dbReference>
<dbReference type="Proteomes" id="UP000314985">
    <property type="component" value="Unassembled WGS sequence"/>
</dbReference>
<reference evidence="5" key="2">
    <citation type="submission" date="2025-08" db="UniProtKB">
        <authorList>
            <consortium name="Ensembl"/>
        </authorList>
    </citation>
    <scope>IDENTIFICATION</scope>
</reference>
<dbReference type="InterPro" id="IPR013106">
    <property type="entry name" value="Ig_V-set"/>
</dbReference>
<evidence type="ECO:0000256" key="3">
    <source>
        <dbReference type="SAM" id="MobiDB-lite"/>
    </source>
</evidence>
<evidence type="ECO:0000256" key="1">
    <source>
        <dbReference type="ARBA" id="ARBA00022729"/>
    </source>
</evidence>